<dbReference type="HOGENOM" id="CLU_766535_0_0_10"/>
<comment type="caution">
    <text evidence="1">The sequence shown here is derived from an EMBL/GenBank/DDBJ whole genome shotgun (WGS) entry which is preliminary data.</text>
</comment>
<dbReference type="eggNOG" id="ENOG502ZDZC">
    <property type="taxonomic scope" value="Bacteria"/>
</dbReference>
<name>K0WZX5_9BACT</name>
<dbReference type="Proteomes" id="UP000006044">
    <property type="component" value="Unassembled WGS sequence"/>
</dbReference>
<accession>K0WZX5</accession>
<evidence type="ECO:0000313" key="2">
    <source>
        <dbReference type="Proteomes" id="UP000006044"/>
    </source>
</evidence>
<keyword evidence="2" id="KW-1185">Reference proteome</keyword>
<reference evidence="1 2" key="1">
    <citation type="submission" date="2012-08" db="EMBL/GenBank/DDBJ databases">
        <title>The Genome Sequence of Barnesiella intestinihominis YIT 11860.</title>
        <authorList>
            <consortium name="The Broad Institute Genome Sequencing Platform"/>
            <person name="Earl A."/>
            <person name="Ward D."/>
            <person name="Feldgarden M."/>
            <person name="Gevers D."/>
            <person name="Morotomi M."/>
            <person name="Walker B."/>
            <person name="Young S.K."/>
            <person name="Zeng Q."/>
            <person name="Gargeya S."/>
            <person name="Fitzgerald M."/>
            <person name="Haas B."/>
            <person name="Abouelleil A."/>
            <person name="Alvarado L."/>
            <person name="Arachchi H.M."/>
            <person name="Berlin A.M."/>
            <person name="Chapman S.B."/>
            <person name="Goldberg J."/>
            <person name="Griggs A."/>
            <person name="Gujja S."/>
            <person name="Hansen M."/>
            <person name="Howarth C."/>
            <person name="Imamovic A."/>
            <person name="Larimer J."/>
            <person name="McCowen C."/>
            <person name="Montmayeur A."/>
            <person name="Murphy C."/>
            <person name="Neiman D."/>
            <person name="Pearson M."/>
            <person name="Priest M."/>
            <person name="Roberts A."/>
            <person name="Saif S."/>
            <person name="Shea T."/>
            <person name="Sisk P."/>
            <person name="Sykes S."/>
            <person name="Wortman J."/>
            <person name="Nusbaum C."/>
            <person name="Birren B."/>
        </authorList>
    </citation>
    <scope>NUCLEOTIDE SEQUENCE [LARGE SCALE GENOMIC DNA]</scope>
    <source>
        <strain evidence="1 2">YIT 11860</strain>
    </source>
</reference>
<sequence>MIVGLNTWFSDIIFTSAFPDLELVSDQNWERLELWAGERSIFSVYLCANENGLIYLTDLGQVMEQYMIENRLPFASFSLRESPERPEDPFRRDFVAVFSSYFWDDYAESFIAQNFLTTLSAKQISSSAYDMVAFISKKGENITVRHHVVFYADGILGTMDWENEGIEEKDIAQHDINVSAMNYEAEIQESYPDKEIKLLSLSVSVGPRNITYYVIDRKNLTQMFFINAFNVFELFEIQGVTTAKTTVERDTAVINRRETFYDRTIEKKYEVQTSALSSPVKDWVEQFLFSPLVKMFDPDADSIDEMTEVLITESACEISNSNTELGKVKFTWKYADVYPRLNSIDRETKDLFSQQFEFQFK</sequence>
<dbReference type="RefSeq" id="WP_008861680.1">
    <property type="nucleotide sequence ID" value="NZ_JH815204.1"/>
</dbReference>
<dbReference type="STRING" id="742726.HMPREF9448_01194"/>
<organism evidence="1 2">
    <name type="scientific">Barnesiella intestinihominis YIT 11860</name>
    <dbReference type="NCBI Taxonomy" id="742726"/>
    <lineage>
        <taxon>Bacteria</taxon>
        <taxon>Pseudomonadati</taxon>
        <taxon>Bacteroidota</taxon>
        <taxon>Bacteroidia</taxon>
        <taxon>Bacteroidales</taxon>
        <taxon>Barnesiellaceae</taxon>
        <taxon>Barnesiella</taxon>
    </lineage>
</organism>
<dbReference type="AlphaFoldDB" id="K0WZX5"/>
<gene>
    <name evidence="1" type="ORF">HMPREF9448_01194</name>
</gene>
<dbReference type="GeneID" id="77848486"/>
<proteinExistence type="predicted"/>
<dbReference type="EMBL" id="ADLE01000008">
    <property type="protein sequence ID" value="EJZ64712.1"/>
    <property type="molecule type" value="Genomic_DNA"/>
</dbReference>
<protein>
    <submittedName>
        <fullName evidence="1">Uncharacterized protein</fullName>
    </submittedName>
</protein>
<evidence type="ECO:0000313" key="1">
    <source>
        <dbReference type="EMBL" id="EJZ64712.1"/>
    </source>
</evidence>